<reference evidence="1" key="2">
    <citation type="submission" date="2022-06" db="UniProtKB">
        <authorList>
            <consortium name="EnsemblMetazoa"/>
        </authorList>
    </citation>
    <scope>IDENTIFICATION</scope>
    <source>
        <strain evidence="1">PS312</strain>
    </source>
</reference>
<reference evidence="2" key="1">
    <citation type="journal article" date="2008" name="Nat. Genet.">
        <title>The Pristionchus pacificus genome provides a unique perspective on nematode lifestyle and parasitism.</title>
        <authorList>
            <person name="Dieterich C."/>
            <person name="Clifton S.W."/>
            <person name="Schuster L.N."/>
            <person name="Chinwalla A."/>
            <person name="Delehaunty K."/>
            <person name="Dinkelacker I."/>
            <person name="Fulton L."/>
            <person name="Fulton R."/>
            <person name="Godfrey J."/>
            <person name="Minx P."/>
            <person name="Mitreva M."/>
            <person name="Roeseler W."/>
            <person name="Tian H."/>
            <person name="Witte H."/>
            <person name="Yang S.P."/>
            <person name="Wilson R.K."/>
            <person name="Sommer R.J."/>
        </authorList>
    </citation>
    <scope>NUCLEOTIDE SEQUENCE [LARGE SCALE GENOMIC DNA]</scope>
    <source>
        <strain evidence="2">PS312</strain>
    </source>
</reference>
<evidence type="ECO:0000313" key="1">
    <source>
        <dbReference type="EnsemblMetazoa" id="PPA45887.1"/>
    </source>
</evidence>
<sequence length="82" mass="9248">MKDGMSWSEKGGEPLGALSGVRNSTPEVRDRAVAKIDKVIMVRVEIDEIGIALIKRFDQIGGHSFLEPSFFVQFNRKEKKKK</sequence>
<dbReference type="Proteomes" id="UP000005239">
    <property type="component" value="Unassembled WGS sequence"/>
</dbReference>
<keyword evidence="2" id="KW-1185">Reference proteome</keyword>
<accession>A0A8R1V3T8</accession>
<proteinExistence type="predicted"/>
<organism evidence="1 2">
    <name type="scientific">Pristionchus pacificus</name>
    <name type="common">Parasitic nematode worm</name>
    <dbReference type="NCBI Taxonomy" id="54126"/>
    <lineage>
        <taxon>Eukaryota</taxon>
        <taxon>Metazoa</taxon>
        <taxon>Ecdysozoa</taxon>
        <taxon>Nematoda</taxon>
        <taxon>Chromadorea</taxon>
        <taxon>Rhabditida</taxon>
        <taxon>Rhabditina</taxon>
        <taxon>Diplogasteromorpha</taxon>
        <taxon>Diplogasteroidea</taxon>
        <taxon>Neodiplogasteridae</taxon>
        <taxon>Pristionchus</taxon>
    </lineage>
</organism>
<gene>
    <name evidence="1" type="primary">WBGene00284256</name>
</gene>
<dbReference type="AlphaFoldDB" id="A0A2A6C129"/>
<protein>
    <submittedName>
        <fullName evidence="1">Uncharacterized protein</fullName>
    </submittedName>
</protein>
<evidence type="ECO:0000313" key="2">
    <source>
        <dbReference type="Proteomes" id="UP000005239"/>
    </source>
</evidence>
<dbReference type="EnsemblMetazoa" id="PPA45887.1">
    <property type="protein sequence ID" value="PPA45887.1"/>
    <property type="gene ID" value="WBGene00284256"/>
</dbReference>
<accession>A0A2A6C129</accession>
<name>A0A2A6C129_PRIPA</name>